<gene>
    <name evidence="1" type="ORF">V1478_002416</name>
</gene>
<organism evidence="1 2">
    <name type="scientific">Vespula squamosa</name>
    <name type="common">Southern yellow jacket</name>
    <name type="synonym">Wasp</name>
    <dbReference type="NCBI Taxonomy" id="30214"/>
    <lineage>
        <taxon>Eukaryota</taxon>
        <taxon>Metazoa</taxon>
        <taxon>Ecdysozoa</taxon>
        <taxon>Arthropoda</taxon>
        <taxon>Hexapoda</taxon>
        <taxon>Insecta</taxon>
        <taxon>Pterygota</taxon>
        <taxon>Neoptera</taxon>
        <taxon>Endopterygota</taxon>
        <taxon>Hymenoptera</taxon>
        <taxon>Apocrita</taxon>
        <taxon>Aculeata</taxon>
        <taxon>Vespoidea</taxon>
        <taxon>Vespidae</taxon>
        <taxon>Vespinae</taxon>
        <taxon>Vespula</taxon>
    </lineage>
</organism>
<keyword evidence="2" id="KW-1185">Reference proteome</keyword>
<evidence type="ECO:0000313" key="1">
    <source>
        <dbReference type="EMBL" id="KAL2736883.1"/>
    </source>
</evidence>
<reference evidence="1 2" key="1">
    <citation type="journal article" date="2024" name="Ann. Entomol. Soc. Am.">
        <title>Genomic analyses of the southern and eastern yellowjacket wasps (Hymenoptera: Vespidae) reveal evolutionary signatures of social life.</title>
        <authorList>
            <person name="Catto M.A."/>
            <person name="Caine P.B."/>
            <person name="Orr S.E."/>
            <person name="Hunt B.G."/>
            <person name="Goodisman M.A.D."/>
        </authorList>
    </citation>
    <scope>NUCLEOTIDE SEQUENCE [LARGE SCALE GENOMIC DNA]</scope>
    <source>
        <strain evidence="1">233</strain>
        <tissue evidence="1">Head and thorax</tissue>
    </source>
</reference>
<proteinExistence type="predicted"/>
<evidence type="ECO:0000313" key="2">
    <source>
        <dbReference type="Proteomes" id="UP001607302"/>
    </source>
</evidence>
<protein>
    <recommendedName>
        <fullName evidence="3">Secreted protein</fullName>
    </recommendedName>
</protein>
<dbReference type="EMBL" id="JAUDFV010000052">
    <property type="protein sequence ID" value="KAL2736883.1"/>
    <property type="molecule type" value="Genomic_DNA"/>
</dbReference>
<dbReference type="AlphaFoldDB" id="A0ABD2BVT0"/>
<dbReference type="Proteomes" id="UP001607302">
    <property type="component" value="Unassembled WGS sequence"/>
</dbReference>
<sequence>MVRARKPLQLTCAKCCVVSLFTFTEASSLSLPKMLKAYHLSFSRIFNSFRISFSSEKLQNLLETY</sequence>
<accession>A0ABD2BVT0</accession>
<comment type="caution">
    <text evidence="1">The sequence shown here is derived from an EMBL/GenBank/DDBJ whole genome shotgun (WGS) entry which is preliminary data.</text>
</comment>
<evidence type="ECO:0008006" key="3">
    <source>
        <dbReference type="Google" id="ProtNLM"/>
    </source>
</evidence>
<name>A0ABD2BVT0_VESSQ</name>